<organism evidence="4 5">
    <name type="scientific">Tilletia caries</name>
    <name type="common">wheat bunt fungus</name>
    <dbReference type="NCBI Taxonomy" id="13290"/>
    <lineage>
        <taxon>Eukaryota</taxon>
        <taxon>Fungi</taxon>
        <taxon>Dikarya</taxon>
        <taxon>Basidiomycota</taxon>
        <taxon>Ustilaginomycotina</taxon>
        <taxon>Exobasidiomycetes</taxon>
        <taxon>Tilletiales</taxon>
        <taxon>Tilletiaceae</taxon>
        <taxon>Tilletia</taxon>
    </lineage>
</organism>
<reference evidence="4" key="2">
    <citation type="journal article" date="2019" name="IMA Fungus">
        <title>Genome sequencing and comparison of five Tilletia species to identify candidate genes for the detection of regulated species infecting wheat.</title>
        <authorList>
            <person name="Nguyen H.D.T."/>
            <person name="Sultana T."/>
            <person name="Kesanakurti P."/>
            <person name="Hambleton S."/>
        </authorList>
    </citation>
    <scope>NUCLEOTIDE SEQUENCE</scope>
    <source>
        <strain evidence="4">DAOMC 238032</strain>
    </source>
</reference>
<evidence type="ECO:0000256" key="1">
    <source>
        <dbReference type="SAM" id="MobiDB-lite"/>
    </source>
</evidence>
<accession>A0A177V826</accession>
<sequence>MDAQQSALRLHRLHGEITNRIRQQVAARDPLFGQFSSDDSDQQQAQTPTTAGAQPAKSAVSKDSTSGTSPTTATKPAATGGSTGAGTGTGNTGGGTGTGNTGGGTGTGKTGGGSTGGGSTGGGSTGGGGTAGSTPGSGSTTDPGFNPFPWGGGSPKQQDPGSDFPDLPAPSGGAGAGSNHDYFPPDSPAPSTNHNSTTSTPAPSKPQEPTTPAPTKTPETSTTTANVTVTPKPTETNHTSATNSTNTPTVAPLPTNTSNASNANNASNASNANNATTAPPPVVTQVITTVPASSPPPDASIGSSSSNESGTGGAQIGIIIGAIAGGLAGVIVLIWLILIPVRRRQTRQKEVDWAVAFGQDHGPSDNSANVIYGTSDDRRRTSVVDELRGIEKSEPYVMADINRGQMEYAQDDTGMQSYQQYQNDAPQASRQWFDPNGQAYAGGQGAAAYQDYGYDPQAPNYFSGPPSVDPYIMASPSHGPTAYCGWPADGSAPGTIMPPSPHANTPLFAATVQRGYSTSTKSTAVSPAQGPISFKGNMYPPPTHSNGQDLTRAHSNAQNLNRAHSNAQGLNRAYSAGTGTLHSEHGGGGDVYPSDNNTNPVFASDLAAEQVKHDAASEDDIYGGVASAGH</sequence>
<feature type="compositionally biased region" description="Low complexity" evidence="1">
    <location>
        <begin position="64"/>
        <end position="80"/>
    </location>
</feature>
<feature type="transmembrane region" description="Helical" evidence="2">
    <location>
        <begin position="316"/>
        <end position="339"/>
    </location>
</feature>
<reference evidence="4" key="1">
    <citation type="submission" date="2016-04" db="EMBL/GenBank/DDBJ databases">
        <authorList>
            <person name="Nguyen H.D."/>
            <person name="Kesanakurti P."/>
            <person name="Cullis J."/>
            <person name="Levesque C.A."/>
            <person name="Hambleton S."/>
        </authorList>
    </citation>
    <scope>NUCLEOTIDE SEQUENCE</scope>
    <source>
        <strain evidence="4">DAOMC 238032</strain>
    </source>
</reference>
<dbReference type="Proteomes" id="UP000836402">
    <property type="component" value="Unassembled WGS sequence"/>
</dbReference>
<protein>
    <recommendedName>
        <fullName evidence="7">Mid2 domain-containing protein</fullName>
    </recommendedName>
</protein>
<feature type="compositionally biased region" description="Low complexity" evidence="1">
    <location>
        <begin position="213"/>
        <end position="277"/>
    </location>
</feature>
<evidence type="ECO:0000313" key="6">
    <source>
        <dbReference type="Proteomes" id="UP000836402"/>
    </source>
</evidence>
<feature type="region of interest" description="Disordered" evidence="1">
    <location>
        <begin position="576"/>
        <end position="601"/>
    </location>
</feature>
<comment type="caution">
    <text evidence="4">The sequence shown here is derived from an EMBL/GenBank/DDBJ whole genome shotgun (WGS) entry which is preliminary data.</text>
</comment>
<keyword evidence="2" id="KW-1133">Transmembrane helix</keyword>
<feature type="compositionally biased region" description="Low complexity" evidence="1">
    <location>
        <begin position="132"/>
        <end position="141"/>
    </location>
</feature>
<evidence type="ECO:0000313" key="3">
    <source>
        <dbReference type="EMBL" id="CAD6934177.1"/>
    </source>
</evidence>
<name>A0A177V826_9BASI</name>
<dbReference type="AlphaFoldDB" id="A0A177V826"/>
<feature type="compositionally biased region" description="Low complexity" evidence="1">
    <location>
        <begin position="32"/>
        <end position="55"/>
    </location>
</feature>
<dbReference type="EMBL" id="LWDD02001015">
    <property type="protein sequence ID" value="KAE8253485.1"/>
    <property type="molecule type" value="Genomic_DNA"/>
</dbReference>
<feature type="compositionally biased region" description="Gly residues" evidence="1">
    <location>
        <begin position="81"/>
        <end position="131"/>
    </location>
</feature>
<dbReference type="EMBL" id="CAJHJG010003664">
    <property type="protein sequence ID" value="CAD6934177.1"/>
    <property type="molecule type" value="Genomic_DNA"/>
</dbReference>
<evidence type="ECO:0000313" key="4">
    <source>
        <dbReference type="EMBL" id="KAE8253485.1"/>
    </source>
</evidence>
<feature type="compositionally biased region" description="Low complexity" evidence="1">
    <location>
        <begin position="300"/>
        <end position="309"/>
    </location>
</feature>
<proteinExistence type="predicted"/>
<feature type="region of interest" description="Disordered" evidence="1">
    <location>
        <begin position="14"/>
        <end position="311"/>
    </location>
</feature>
<evidence type="ECO:0000313" key="5">
    <source>
        <dbReference type="Proteomes" id="UP000077671"/>
    </source>
</evidence>
<feature type="compositionally biased region" description="Pro residues" evidence="1">
    <location>
        <begin position="203"/>
        <end position="212"/>
    </location>
</feature>
<reference evidence="3" key="3">
    <citation type="submission" date="2020-10" db="EMBL/GenBank/DDBJ databases">
        <authorList>
            <person name="Sedaghatjoo S."/>
        </authorList>
    </citation>
    <scope>NUCLEOTIDE SEQUENCE</scope>
    <source>
        <strain evidence="3">AZH3</strain>
    </source>
</reference>
<evidence type="ECO:0008006" key="7">
    <source>
        <dbReference type="Google" id="ProtNLM"/>
    </source>
</evidence>
<feature type="compositionally biased region" description="Low complexity" evidence="1">
    <location>
        <begin position="189"/>
        <end position="202"/>
    </location>
</feature>
<keyword evidence="6" id="KW-1185">Reference proteome</keyword>
<dbReference type="Proteomes" id="UP000077671">
    <property type="component" value="Unassembled WGS sequence"/>
</dbReference>
<keyword evidence="2" id="KW-0472">Membrane</keyword>
<evidence type="ECO:0000256" key="2">
    <source>
        <dbReference type="SAM" id="Phobius"/>
    </source>
</evidence>
<keyword evidence="2" id="KW-0812">Transmembrane</keyword>
<gene>
    <name evidence="4" type="ORF">A4X03_0g5885</name>
    <name evidence="3" type="ORF">JKIAZH3_G1773</name>
</gene>